<dbReference type="KEGG" id="spar:SPRG_15523"/>
<dbReference type="OMA" id="HERICFP"/>
<dbReference type="VEuPathDB" id="FungiDB:SPRG_15523"/>
<accession>A0A067BYD1</accession>
<dbReference type="SMART" id="SM00449">
    <property type="entry name" value="SPRY"/>
    <property type="match status" value="1"/>
</dbReference>
<evidence type="ECO:0000259" key="6">
    <source>
        <dbReference type="PROSITE" id="PS51416"/>
    </source>
</evidence>
<evidence type="ECO:0008006" key="9">
    <source>
        <dbReference type="Google" id="ProtNLM"/>
    </source>
</evidence>
<proteinExistence type="predicted"/>
<dbReference type="InterPro" id="IPR035983">
    <property type="entry name" value="Hect_E3_ubiquitin_ligase"/>
</dbReference>
<name>A0A067BYD1_SAPPC</name>
<evidence type="ECO:0000259" key="4">
    <source>
        <dbReference type="PROSITE" id="PS50188"/>
    </source>
</evidence>
<dbReference type="Proteomes" id="UP000030745">
    <property type="component" value="Unassembled WGS sequence"/>
</dbReference>
<dbReference type="InterPro" id="IPR016024">
    <property type="entry name" value="ARM-type_fold"/>
</dbReference>
<dbReference type="SUPFAM" id="SSF48371">
    <property type="entry name" value="ARM repeat"/>
    <property type="match status" value="1"/>
</dbReference>
<dbReference type="OrthoDB" id="239701at2759"/>
<dbReference type="Pfam" id="PF06701">
    <property type="entry name" value="MIB_HERC2"/>
    <property type="match status" value="1"/>
</dbReference>
<dbReference type="SUPFAM" id="SSF56204">
    <property type="entry name" value="Hect, E3 ligase catalytic domain"/>
    <property type="match status" value="1"/>
</dbReference>
<dbReference type="PANTHER" id="PTHR46654:SF1">
    <property type="entry name" value="E3 UBIQUITIN-PROTEIN LIGASE HECTD3"/>
    <property type="match status" value="1"/>
</dbReference>
<dbReference type="CDD" id="cd11709">
    <property type="entry name" value="SPRY"/>
    <property type="match status" value="1"/>
</dbReference>
<feature type="domain" description="B30.2/SPRY" evidence="4">
    <location>
        <begin position="3219"/>
        <end position="3408"/>
    </location>
</feature>
<evidence type="ECO:0000256" key="2">
    <source>
        <dbReference type="PROSITE-ProRule" id="PRU00104"/>
    </source>
</evidence>
<dbReference type="EMBL" id="KK583357">
    <property type="protein sequence ID" value="KDO19321.1"/>
    <property type="molecule type" value="Genomic_DNA"/>
</dbReference>
<gene>
    <name evidence="7" type="ORF">SPRG_15523</name>
</gene>
<dbReference type="Gene3D" id="2.30.30.40">
    <property type="entry name" value="SH3 Domains"/>
    <property type="match status" value="1"/>
</dbReference>
<feature type="compositionally biased region" description="Acidic residues" evidence="3">
    <location>
        <begin position="3404"/>
        <end position="3439"/>
    </location>
</feature>
<dbReference type="PROSITE" id="PS50188">
    <property type="entry name" value="B302_SPRY"/>
    <property type="match status" value="1"/>
</dbReference>
<dbReference type="InterPro" id="IPR037252">
    <property type="entry name" value="Mib_Herc2_sf"/>
</dbReference>
<dbReference type="GO" id="GO:0004842">
    <property type="term" value="F:ubiquitin-protein transferase activity"/>
    <property type="evidence" value="ECO:0007669"/>
    <property type="project" value="InterPro"/>
</dbReference>
<evidence type="ECO:0000259" key="5">
    <source>
        <dbReference type="PROSITE" id="PS50237"/>
    </source>
</evidence>
<dbReference type="SUPFAM" id="SSF49899">
    <property type="entry name" value="Concanavalin A-like lectins/glucanases"/>
    <property type="match status" value="3"/>
</dbReference>
<evidence type="ECO:0000256" key="3">
    <source>
        <dbReference type="SAM" id="MobiDB-lite"/>
    </source>
</evidence>
<keyword evidence="8" id="KW-1185">Reference proteome</keyword>
<dbReference type="RefSeq" id="XP_012209964.1">
    <property type="nucleotide sequence ID" value="XM_012354574.1"/>
</dbReference>
<dbReference type="Pfam" id="PF00622">
    <property type="entry name" value="SPRY"/>
    <property type="match status" value="1"/>
</dbReference>
<dbReference type="GO" id="GO:0016567">
    <property type="term" value="P:protein ubiquitination"/>
    <property type="evidence" value="ECO:0007669"/>
    <property type="project" value="InterPro"/>
</dbReference>
<feature type="active site" description="Glycyl thioester intermediate" evidence="2">
    <location>
        <position position="4108"/>
    </location>
</feature>
<evidence type="ECO:0000256" key="1">
    <source>
        <dbReference type="ARBA" id="ARBA00022786"/>
    </source>
</evidence>
<dbReference type="InterPro" id="IPR010606">
    <property type="entry name" value="Mib_Herc2"/>
</dbReference>
<dbReference type="PROSITE" id="PS50237">
    <property type="entry name" value="HECT"/>
    <property type="match status" value="1"/>
</dbReference>
<dbReference type="GeneID" id="24137244"/>
<dbReference type="Gene3D" id="3.30.2410.10">
    <property type="entry name" value="Hect, E3 ligase catalytic domain"/>
    <property type="match status" value="1"/>
</dbReference>
<dbReference type="Gene3D" id="2.60.120.920">
    <property type="match status" value="1"/>
</dbReference>
<evidence type="ECO:0000313" key="7">
    <source>
        <dbReference type="EMBL" id="KDO19321.1"/>
    </source>
</evidence>
<dbReference type="Gene3D" id="3.30.2160.10">
    <property type="entry name" value="Hect, E3 ligase catalytic domain"/>
    <property type="match status" value="1"/>
</dbReference>
<dbReference type="InterPro" id="IPR043136">
    <property type="entry name" value="B30.2/SPRY_sf"/>
</dbReference>
<dbReference type="InterPro" id="IPR000569">
    <property type="entry name" value="HECT_dom"/>
</dbReference>
<dbReference type="InterPro" id="IPR013320">
    <property type="entry name" value="ConA-like_dom_sf"/>
</dbReference>
<dbReference type="Pfam" id="PF00632">
    <property type="entry name" value="HECT"/>
    <property type="match status" value="1"/>
</dbReference>
<dbReference type="SMART" id="SM00119">
    <property type="entry name" value="HECTc"/>
    <property type="match status" value="1"/>
</dbReference>
<dbReference type="Gene3D" id="3.90.1750.10">
    <property type="entry name" value="Hect, E3 ligase catalytic domains"/>
    <property type="match status" value="1"/>
</dbReference>
<evidence type="ECO:0000313" key="8">
    <source>
        <dbReference type="Proteomes" id="UP000030745"/>
    </source>
</evidence>
<sequence>MPSATDDDDWARAVVATDVLRSGSLLAKAFRARVADEPELAKQGVADRLSALMKEAAPVHGTFVGDDLERIRLLVFSKEASAVKKTFDASMPSAVLREQALAATTTSAQVHGGNDFQKRYYIEKHLELIAKCLAAPMPSAIHARDAVPYAVSAHAPTDLPEKLFSLASGRLQIEMLQSFRHLNPTFFQKGIRILVRTLLDGPPLALRTIAPKTAEAAMLDDLSALALSTLDGSNVDDTEAALALLCALGVASGRVRYLLSAAMGLLTWTPPTFPSAAFAADVDTIVARLEAHSLDFPIGLVSAQSTVGQFHVPNDRATALATDGTYLYMWSGDLVKVGSGYHGSVAGHVYATSHAWSTHLGADTVVQCAQLVHVQSTLLVALDGVQPDGTARSVHLTVQPDTMCVEVVTIDRGTATLCTDGVHLFAVELHEAAVAVHELVCAASEWVRSPRPLLAGTTSMSMDVQAFWTSPEPFMCVTNGHSIAAYRVDETRLQCVAINLATAEATAAVSADCPLSAITLDLRNNVFWAATEKSIVCHRNDGPRVGMPQTVDKVDVSALLASTASSSISVLVRLFGVCNRVVDAYSSNDTFSSTARLDVAFAVDLCPSTFGDLIALVEKLSRSPVLAPWQAFVVEVSLKLLSINTAQWSAARESLPDHGAIRDLVQRSGLRDGLRALLEAESTLPRLRDASRRLYVASIDMLFPTVDAQWALLAACIATSDTVALPLVQHMASRSKMQSLVAGDISLALRSSITQIVDASAAFTLSELDGDTTSERADLGAALVHLVSTLLDAVTATCERHVSATAHVIGVVLAACDALCVRIAAAPTAAALQILESSVLGTVAPKLFAIAEYLVASLPAATSGLSDVVAAFVPLAIAVLERMQPLFRAVESRDTFVETKHRGCTTVVFESEHEYRNDMHEIKELRLDGAQSMTIAFDSRCRSEYNYDYVVFYTDKSCTTFYGEDKYSGRDGSFNWPGVGNLPPLVIPADHCFVLFHSDGSNTDWGYKFTATADVTENSRSFEMHWLTSLEQCLLDALHSVVTLEATWCPVAPSENALHRVLESDLLHGGMAARPTDANDDGVVQFLHQLIDATDDDDNLPSAARVAQLLKAKTPQDQGSVPHINRAVRAVAAAILHHNMWSVDAYALGQGLRSDASPSLLRAWKNAQKMRNWFDIGDAQRPLQAVPASTPTLQRQPSAFAGASEAALRTLCANVEARARFLLALGPASFSLAAATDPNAATKRWQLLAKYGVALQKSEDPASIVAKWHTLVDEVEAATQLQQLMLYRKSSAGRTDSRHAKTMTELVLEFVQSDVDIVALQAAIEMRNQRATLRRRSLDIVATAMATTMNARLRHVLLSRWASSLRGLDPRRVHVLNHLAGCGADARSAVEQAHAALLMPLQHLLACADPLVQLSALQCLAQDFAFRDGDMLVASRVVSAVFSLLQAPTPSVRAAAQAVVRILLERFVQVDKRGDIQAHIAACVADYTMTLTTVPSCRFLPSHTPGQSVVTPTPLPSVGFWMYIPEIPSVRLREGNLVKHGPQWRDATPDNAAVGVVTSIFNDVNVAVRWLPRVGNKEVHGCHVYDVGAKTFEIVPLHLDASGQILLKAHVLGDSWLHRLVGLALTQTYHLDVALADGTALAVHVQTPEPLMPETWYHVGFAAADTESDYSLYVDGAPVLALPLSMHLQHHVRNEARLVESLHPSVVKGWQYVAVTIDGASALQVAFDAQTTTGGDDDACYLVFYRDGLHTSTWGDARYTSKHNLPGVDGNSLLDIAAGTFVLGYYTSEASADLWGFRLWVYDADVSVRALPVSRLYVGEPPGRVGAEKAAGCYMHDLDIAWRPPSTPDAVAIARATLPDPTTTTQHDVPWHVLGCILASVHGSPDAARQVLTPTTFQRLLECAFASAHPVELRCAATYVAAQSLVLHPHSGVASALLQEYVDRAMQFLIVDANPWAPTGGVTMAPAHASLVGAAYATFLRAASTHPVVASSMETKLKSSLRLEHGVGCALAAAWVLGGDYDHAHVGTRIKTLDMRDNPEGTIEGGYIVSIDVVGDERVARVLFDLDPTRIESLRLDALHLDPAPPAYVDVAQRLVSACAPEILDAIEAATQLVSPCMMDVRARLLKVLGRLCESPATVASLLPPLLCLAKATPSGAPMAVKPVCKVLESTHPYKDSIDVYETVSFPGATSCRITFDAASRTEKDCDYITFYKDNDKRDAFWGLERYSGRDDAVCFPGVGDEAPLVIPASHFTYYWHTDSSNNDWGWRFTVQAVFEPVAPSSLTIPQLNQRLCHLSEMLLELPPHADAHEVAATPSAVPFTVASNAHGAVEIPDVYFDESSTNDWVVVARKDVDVLPAPDATSSTGSLHRGTTVHVLDVSSEWVRIASLDGTNVVGWIPRRINNERTLAQPTTYAPLEHGQAFVGATESSEAQVPPELDAGDTVCAVESHFDVSTIYAVATRRPHDLMRDLLESLGVQYARACLHAYVASERADALPVDVILGLADLVVNSEPPSPTSALSTLIQRLVAADSAFGDAVAAACTRAIAQNLAVLPKQPRVHRVESLLPNYHERICFPGASTIRIEFDGTTHCSDDDGVVFIGRDGAIPNGPYFGSAESGNWPGVGDKPPLLVASDTVHAFFRADDESPEALIAFTAYDNATGTTTTQDVDALLASLRLHTWVLSQVGCVHVSNITQLLDATCQLYQAAPERLQLQVLDLWSTWLQDDATRVFEQLAPMCVHRFLAFLKTKLWAQHKLEEAHTTKSILLRRLFQCVVDADEHLELYLLSMAAAPLAAWAPTTNVVLTDDGSRVQKVAAGSAPTIVRSTQGVTAGLHVWNVLVVSAQAHVVVGLVTDIGELTLLHACPVDAVTLSASDVATIELNLERQEVRYLRNGAYVYARHVVAGQMYYPAVQLANAEDTVVLQTSQPLQWLRTVQSINPPWYQRAVASLGLLKGFHRRADVPSRFSTETPGSVILATVVRGVDWAYDNEDGGVGNVGIVITKEPWCGQPDAAVRVQWLHDKSTGLYRFGYCGLYDVLPAAVFPPLTQPSTDVASGFVALDGPVHVTIPSLPSIHGDWTVQLWLRRDGKHAEAQVLLHMSTDVNWWLRLAIDSKRRLQLIVHAGQSQQITCPHVLALDAWTRVDVCAFGSAIAFHVNGDLLHHDRLHAKLQCAPATSTTLHLGAGDDDGSKPWCGHLSHVRLWDAPMYMQQYYVDVLKRQYNSVDVGEPATFEQLAFMAAAAPKELSDGTRALLKSYRAFTYVNRHGDFASLRPQGVGVLTPSCAHGKVYYELTLLRCTCLQLGWSLGDCAISSRDMGIGDCNRSFGVDLCRQAMWNEEKTAISEAIWQPGDVFGCLLDWHAGVMTFSLNGRVLANVAFHCNSGVMAPTSPKDGTASSQWSRDGDEDDSDSGDDEVSGADDEENADDSDSGADEEENADDSDHHSSCSFKRSDVESATIAAESPPLVSAIPAIVTSEATPNTSVTDDQYAGSAWLAHGGIFPSGSFLTGDGAIWNLGQRPFRYLPDDYVSVLEAAGVPCNAVVQFEIFDFEENGWQPVAYRHGVHDVAPRLLGAWIDVAGTERAVSDTSRFEQHGTTMCAPTWSISGPKVSIPRPLPLCSPRFQSSNVAMSAAHAKENEELVRYINDVCSARSLTSEVLFALPWTEVAPEETALVRWPLLAKLHDVPSTEPTSLSARFALLVSLNKVMLGLLQYVDLVVDDGPQTLVSRLTAARSLLFHVLKRELWDVQLTATSVSSTERPLTLNRPKATRGRLGSNGTNPFALFAQAYRVLGLWDATCYRSTGNLYKVTFLGENAVDGGGPYRETFTEFCAELQSPQLPLLLPTSNGQHNVGHCRDAYVLHPQAHVQHSSMLVFLGKLLGVAIRTKDCLGLTLSQVIWKLLVRDVVTLEDLEAVDALIVNSMRALRTIDATGVTAAQFADVIDETFTTLSTDNRTVALRPHGDTMVVTFENRCEFADAVEQFRLHEFDAAAACVRRGLGMVVPLRYLRLFTWRELESLVCGSPDVDIDLLQQCTEYSSCSASDQHVVWFWDVLRAYSHDARRAFLRFVWGRSRLPRTLPEFQAGQQFKLTAFDRRPADSYMPVSHTCFFSLELPRYSTHAILEARLTYAIYNCQAIDGDGDTMAANQLGWED</sequence>
<reference evidence="7 8" key="1">
    <citation type="journal article" date="2013" name="PLoS Genet.">
        <title>Distinctive expansion of potential virulence genes in the genome of the oomycete fish pathogen Saprolegnia parasitica.</title>
        <authorList>
            <person name="Jiang R.H."/>
            <person name="de Bruijn I."/>
            <person name="Haas B.J."/>
            <person name="Belmonte R."/>
            <person name="Lobach L."/>
            <person name="Christie J."/>
            <person name="van den Ackerveken G."/>
            <person name="Bottin A."/>
            <person name="Bulone V."/>
            <person name="Diaz-Moreno S.M."/>
            <person name="Dumas B."/>
            <person name="Fan L."/>
            <person name="Gaulin E."/>
            <person name="Govers F."/>
            <person name="Grenville-Briggs L.J."/>
            <person name="Horner N.R."/>
            <person name="Levin J.Z."/>
            <person name="Mammella M."/>
            <person name="Meijer H.J."/>
            <person name="Morris P."/>
            <person name="Nusbaum C."/>
            <person name="Oome S."/>
            <person name="Phillips A.J."/>
            <person name="van Rooyen D."/>
            <person name="Rzeszutek E."/>
            <person name="Saraiva M."/>
            <person name="Secombes C.J."/>
            <person name="Seidl M.F."/>
            <person name="Snel B."/>
            <person name="Stassen J.H."/>
            <person name="Sykes S."/>
            <person name="Tripathy S."/>
            <person name="van den Berg H."/>
            <person name="Vega-Arreguin J.C."/>
            <person name="Wawra S."/>
            <person name="Young S.K."/>
            <person name="Zeng Q."/>
            <person name="Dieguez-Uribeondo J."/>
            <person name="Russ C."/>
            <person name="Tyler B.M."/>
            <person name="van West P."/>
        </authorList>
    </citation>
    <scope>NUCLEOTIDE SEQUENCE [LARGE SCALE GENOMIC DNA]</scope>
    <source>
        <strain evidence="7 8">CBS 223.65</strain>
    </source>
</reference>
<dbReference type="InterPro" id="IPR001870">
    <property type="entry name" value="B30.2/SPRY"/>
</dbReference>
<keyword evidence="1 2" id="KW-0833">Ubl conjugation pathway</keyword>
<feature type="domain" description="MIB/HERC2" evidence="6">
    <location>
        <begin position="2965"/>
        <end position="3043"/>
    </location>
</feature>
<dbReference type="Gene3D" id="2.60.120.200">
    <property type="match status" value="1"/>
</dbReference>
<dbReference type="InterPro" id="IPR003877">
    <property type="entry name" value="SPRY_dom"/>
</dbReference>
<dbReference type="SUPFAM" id="SSF159034">
    <property type="entry name" value="Mib/herc2 domain-like"/>
    <property type="match status" value="1"/>
</dbReference>
<dbReference type="Pfam" id="PF13385">
    <property type="entry name" value="Laminin_G_3"/>
    <property type="match status" value="1"/>
</dbReference>
<dbReference type="InterPro" id="IPR042469">
    <property type="entry name" value="HECTD3"/>
</dbReference>
<dbReference type="STRING" id="695850.A0A067BYD1"/>
<feature type="region of interest" description="Disordered" evidence="3">
    <location>
        <begin position="3388"/>
        <end position="3448"/>
    </location>
</feature>
<dbReference type="PANTHER" id="PTHR46654">
    <property type="entry name" value="E3 UBIQUITIN-PROTEIN LIGASE HECTD3"/>
    <property type="match status" value="1"/>
</dbReference>
<dbReference type="GO" id="GO:0046872">
    <property type="term" value="F:metal ion binding"/>
    <property type="evidence" value="ECO:0007669"/>
    <property type="project" value="InterPro"/>
</dbReference>
<organism evidence="7 8">
    <name type="scientific">Saprolegnia parasitica (strain CBS 223.65)</name>
    <dbReference type="NCBI Taxonomy" id="695850"/>
    <lineage>
        <taxon>Eukaryota</taxon>
        <taxon>Sar</taxon>
        <taxon>Stramenopiles</taxon>
        <taxon>Oomycota</taxon>
        <taxon>Saprolegniomycetes</taxon>
        <taxon>Saprolegniales</taxon>
        <taxon>Saprolegniaceae</taxon>
        <taxon>Saprolegnia</taxon>
    </lineage>
</organism>
<dbReference type="PROSITE" id="PS51416">
    <property type="entry name" value="MIB_HERC2"/>
    <property type="match status" value="1"/>
</dbReference>
<feature type="domain" description="HECT" evidence="5">
    <location>
        <begin position="3796"/>
        <end position="4145"/>
    </location>
</feature>
<protein>
    <recommendedName>
        <fullName evidence="9">HECT domain-containing protein</fullName>
    </recommendedName>
</protein>